<evidence type="ECO:0000313" key="2">
    <source>
        <dbReference type="Proteomes" id="UP000677812"/>
    </source>
</evidence>
<proteinExistence type="predicted"/>
<protein>
    <submittedName>
        <fullName evidence="1">Uncharacterized protein</fullName>
    </submittedName>
</protein>
<dbReference type="RefSeq" id="WP_211681458.1">
    <property type="nucleotide sequence ID" value="NZ_JAGRQH010000003.1"/>
</dbReference>
<dbReference type="EMBL" id="JAGRQH010000003">
    <property type="protein sequence ID" value="MBR0559736.1"/>
    <property type="molecule type" value="Genomic_DNA"/>
</dbReference>
<evidence type="ECO:0000313" key="1">
    <source>
        <dbReference type="EMBL" id="MBR0559736.1"/>
    </source>
</evidence>
<dbReference type="Proteomes" id="UP000677812">
    <property type="component" value="Unassembled WGS sequence"/>
</dbReference>
<sequence length="129" mass="15097">MKPDIAFASLFISKIIMELLIDCIDEHNRDNYADITANEVLENFTNNNISLKYIKNDNTRFLTEMLYLSKRKIIIQNIVEIGKILQSSKVNNRYDKNEFERLFNIKLNRMLEIEANAKIAQQKSLLGLI</sequence>
<keyword evidence="2" id="KW-1185">Reference proteome</keyword>
<comment type="caution">
    <text evidence="1">The sequence shown here is derived from an EMBL/GenBank/DDBJ whole genome shotgun (WGS) entry which is preliminary data.</text>
</comment>
<gene>
    <name evidence="1" type="ORF">KB213_06670</name>
</gene>
<name>A0ABS5E754_9PROT</name>
<accession>A0ABS5E754</accession>
<organism evidence="1 2">
    <name type="scientific">Neokomagataea anthophila</name>
    <dbReference type="NCBI Taxonomy" id="2826925"/>
    <lineage>
        <taxon>Bacteria</taxon>
        <taxon>Pseudomonadati</taxon>
        <taxon>Pseudomonadota</taxon>
        <taxon>Alphaproteobacteria</taxon>
        <taxon>Acetobacterales</taxon>
        <taxon>Acetobacteraceae</taxon>
        <taxon>Neokomagataea</taxon>
    </lineage>
</organism>
<reference evidence="1 2" key="1">
    <citation type="submission" date="2021-04" db="EMBL/GenBank/DDBJ databases">
        <title>The complete genome sequence of Neokomagataea sp. TBRC 2177.</title>
        <authorList>
            <person name="Charoenyingcharoen P."/>
            <person name="Yukphan P."/>
        </authorList>
    </citation>
    <scope>NUCLEOTIDE SEQUENCE [LARGE SCALE GENOMIC DNA]</scope>
    <source>
        <strain evidence="1 2">TBRC 2177</strain>
    </source>
</reference>